<name>A0A0B5E0S2_9RHOB</name>
<dbReference type="KEGG" id="cid:P73_4159"/>
<feature type="compositionally biased region" description="Basic and acidic residues" evidence="1">
    <location>
        <begin position="1"/>
        <end position="38"/>
    </location>
</feature>
<evidence type="ECO:0000313" key="3">
    <source>
        <dbReference type="Proteomes" id="UP000031521"/>
    </source>
</evidence>
<dbReference type="AlphaFoldDB" id="A0A0B5E0S2"/>
<protein>
    <submittedName>
        <fullName evidence="2">Uncharacterized protein</fullName>
    </submittedName>
</protein>
<sequence length="60" mass="6415">MTEDSKTGVEEAADRRNAQSEAHGTRHDAREFVSDPSRKRPAGGAGPADEPPADRNRKGA</sequence>
<dbReference type="HOGENOM" id="CLU_2932812_0_0_5"/>
<proteinExistence type="predicted"/>
<evidence type="ECO:0000313" key="2">
    <source>
        <dbReference type="EMBL" id="AJE48874.1"/>
    </source>
</evidence>
<dbReference type="RefSeq" id="WP_043871067.1">
    <property type="nucleotide sequence ID" value="NZ_CP004393.1"/>
</dbReference>
<dbReference type="Proteomes" id="UP000031521">
    <property type="component" value="Chromosome"/>
</dbReference>
<dbReference type="EMBL" id="CP004393">
    <property type="protein sequence ID" value="AJE48874.1"/>
    <property type="molecule type" value="Genomic_DNA"/>
</dbReference>
<accession>A0A0B5E0S2</accession>
<evidence type="ECO:0000256" key="1">
    <source>
        <dbReference type="SAM" id="MobiDB-lite"/>
    </source>
</evidence>
<keyword evidence="3" id="KW-1185">Reference proteome</keyword>
<organism evidence="2 3">
    <name type="scientific">Celeribacter indicus</name>
    <dbReference type="NCBI Taxonomy" id="1208324"/>
    <lineage>
        <taxon>Bacteria</taxon>
        <taxon>Pseudomonadati</taxon>
        <taxon>Pseudomonadota</taxon>
        <taxon>Alphaproteobacteria</taxon>
        <taxon>Rhodobacterales</taxon>
        <taxon>Roseobacteraceae</taxon>
        <taxon>Celeribacter</taxon>
    </lineage>
</organism>
<dbReference type="STRING" id="1208324.P73_4159"/>
<reference evidence="2 3" key="1">
    <citation type="journal article" date="2014" name="Int. J. Syst. Evol. Microbiol.">
        <title>Celeribacter indicus sp. nov., a polycyclic aromatic hydrocarbon-degrading bacterium from deep-sea sediment and reclassification of Huaishuia halophila as Celeribacter halophilus comb. nov.</title>
        <authorList>
            <person name="Lai Q."/>
            <person name="Cao J."/>
            <person name="Yuan J."/>
            <person name="Li F."/>
            <person name="Shao Z."/>
        </authorList>
    </citation>
    <scope>NUCLEOTIDE SEQUENCE [LARGE SCALE GENOMIC DNA]</scope>
    <source>
        <strain evidence="2">P73</strain>
    </source>
</reference>
<feature type="region of interest" description="Disordered" evidence="1">
    <location>
        <begin position="1"/>
        <end position="60"/>
    </location>
</feature>
<gene>
    <name evidence="2" type="ORF">P73_4159</name>
</gene>